<evidence type="ECO:0000313" key="1">
    <source>
        <dbReference type="EMBL" id="UNH40963.1"/>
    </source>
</evidence>
<gene>
    <name evidence="1" type="ORF">MNY70_18540</name>
</gene>
<organism evidence="1 2">
    <name type="scientific">Moellerella wisconsensis</name>
    <dbReference type="NCBI Taxonomy" id="158849"/>
    <lineage>
        <taxon>Bacteria</taxon>
        <taxon>Pseudomonadati</taxon>
        <taxon>Pseudomonadota</taxon>
        <taxon>Gammaproteobacteria</taxon>
        <taxon>Enterobacterales</taxon>
        <taxon>Morganellaceae</taxon>
        <taxon>Moellerella</taxon>
    </lineage>
</organism>
<protein>
    <submittedName>
        <fullName evidence="1">Phage N-6-adenine-methyltransferase</fullName>
        <ecNumber evidence="1">2.1.1.72</ecNumber>
    </submittedName>
</protein>
<accession>A0ACD3YCV3</accession>
<dbReference type="EC" id="2.1.1.72" evidence="1"/>
<keyword evidence="2" id="KW-1185">Reference proteome</keyword>
<reference evidence="1" key="1">
    <citation type="submission" date="2022-03" db="EMBL/GenBank/DDBJ databases">
        <title>ESBL-producing Moellerella wisconsensis and Escherichia marmotae isolated from wild game meat.</title>
        <authorList>
            <person name="Biggel M."/>
        </authorList>
    </citation>
    <scope>NUCLEOTIDE SEQUENCE</scope>
    <source>
        <strain evidence="1">W1</strain>
    </source>
</reference>
<keyword evidence="1" id="KW-0808">Transferase</keyword>
<name>A0ACD3YCV3_9GAMM</name>
<proteinExistence type="predicted"/>
<dbReference type="EMBL" id="CP093257">
    <property type="protein sequence ID" value="UNH40963.1"/>
    <property type="molecule type" value="Genomic_DNA"/>
</dbReference>
<evidence type="ECO:0000313" key="2">
    <source>
        <dbReference type="Proteomes" id="UP000829420"/>
    </source>
</evidence>
<keyword evidence="1" id="KW-0489">Methyltransferase</keyword>
<keyword evidence="1" id="KW-0614">Plasmid</keyword>
<sequence>MVNNKTSVSLKRDKSLKDLWRTPKWLVQAIQTVLSIEFEVDVACNKQNALFANYIGVEKDALTCSWGSPGTKAFLNPPYSNITPWIYAAIREQSRGVTTVMLIPQSIDTKWYLLARDYANEVLLIIGGRIAFLEPDVAMGFKENRKNTGGSMLVVFRGYSDKAGCVIREVPISTMKDIGGYIPPVSAKGAPKKKPKKLCTAA</sequence>
<dbReference type="Proteomes" id="UP000829420">
    <property type="component" value="Plasmid pW1-b"/>
</dbReference>
<geneLocation type="plasmid" evidence="1 2">
    <name>pW1-b</name>
</geneLocation>